<dbReference type="CDD" id="cd00397">
    <property type="entry name" value="DNA_BRE_C"/>
    <property type="match status" value="1"/>
</dbReference>
<reference evidence="9 10" key="1">
    <citation type="journal article" date="2012" name="Stand. Genomic Sci.">
        <title>Complete genome sequence of Halopiger xanaduensis type strain (SH-6(T)).</title>
        <authorList>
            <person name="Anderson I."/>
            <person name="Tindall B.J."/>
            <person name="Rohde M."/>
            <person name="Lucas S."/>
            <person name="Han J."/>
            <person name="Lapidus A."/>
            <person name="Cheng J.F."/>
            <person name="Goodwin L."/>
            <person name="Pitluck S."/>
            <person name="Peters L."/>
            <person name="Pati A."/>
            <person name="Mikhailova N."/>
            <person name="Pagani I."/>
            <person name="Teshima H."/>
            <person name="Han C."/>
            <person name="Tapia R."/>
            <person name="Land M."/>
            <person name="Woyke T."/>
            <person name="Klenk H.P."/>
            <person name="Kyrpides N."/>
            <person name="Ivanova N."/>
        </authorList>
    </citation>
    <scope>NUCLEOTIDE SEQUENCE [LARGE SCALE GENOMIC DNA]</scope>
    <source>
        <strain evidence="10">DSM 18323 / JCM 14033 / SH-6</strain>
    </source>
</reference>
<dbReference type="PANTHER" id="PTHR34236">
    <property type="entry name" value="DIMETHYL SULFOXIDE REDUCTASE TRANSCRIPTIONAL ACTIVATOR"/>
    <property type="match status" value="1"/>
</dbReference>
<dbReference type="SUPFAM" id="SSF56349">
    <property type="entry name" value="DNA breaking-rejoining enzymes"/>
    <property type="match status" value="1"/>
</dbReference>
<dbReference type="SUPFAM" id="SSF55781">
    <property type="entry name" value="GAF domain-like"/>
    <property type="match status" value="1"/>
</dbReference>
<dbReference type="OrthoDB" id="234125at2157"/>
<dbReference type="PANTHER" id="PTHR34236:SF1">
    <property type="entry name" value="DIMETHYL SULFOXIDE REDUCTASE TRANSCRIPTIONAL ACTIVATOR"/>
    <property type="match status" value="1"/>
</dbReference>
<organism evidence="9 10">
    <name type="scientific">Halopiger xanaduensis (strain DSM 18323 / JCM 14033 / SH-6)</name>
    <dbReference type="NCBI Taxonomy" id="797210"/>
    <lineage>
        <taxon>Archaea</taxon>
        <taxon>Methanobacteriati</taxon>
        <taxon>Methanobacteriota</taxon>
        <taxon>Stenosarchaea group</taxon>
        <taxon>Halobacteria</taxon>
        <taxon>Halobacteriales</taxon>
        <taxon>Natrialbaceae</taxon>
        <taxon>Halopiger</taxon>
    </lineage>
</organism>
<dbReference type="Gene3D" id="3.30.450.40">
    <property type="match status" value="1"/>
</dbReference>
<dbReference type="InterPro" id="IPR007050">
    <property type="entry name" value="HTH_bacterioopsin"/>
</dbReference>
<dbReference type="InterPro" id="IPR029016">
    <property type="entry name" value="GAF-like_dom_sf"/>
</dbReference>
<dbReference type="eggNOG" id="arCOG06712">
    <property type="taxonomic scope" value="Archaea"/>
</dbReference>
<feature type="compositionally biased region" description="Basic and acidic residues" evidence="5">
    <location>
        <begin position="415"/>
        <end position="426"/>
    </location>
</feature>
<dbReference type="PROSITE" id="PS50113">
    <property type="entry name" value="PAC"/>
    <property type="match status" value="1"/>
</dbReference>
<dbReference type="Gene3D" id="1.10.443.10">
    <property type="entry name" value="Intergrase catalytic core"/>
    <property type="match status" value="1"/>
</dbReference>
<dbReference type="InterPro" id="IPR002104">
    <property type="entry name" value="Integrase_catalytic"/>
</dbReference>
<keyword evidence="4" id="KW-0175">Coiled coil</keyword>
<keyword evidence="2" id="KW-0804">Transcription</keyword>
<protein>
    <submittedName>
        <fullName evidence="9">Putative PAS/PAC sensor protein</fullName>
    </submittedName>
</protein>
<dbReference type="InterPro" id="IPR013762">
    <property type="entry name" value="Integrase-like_cat_sf"/>
</dbReference>
<dbReference type="InterPro" id="IPR011010">
    <property type="entry name" value="DNA_brk_join_enz"/>
</dbReference>
<evidence type="ECO:0000313" key="9">
    <source>
        <dbReference type="EMBL" id="AEH37145.1"/>
    </source>
</evidence>
<dbReference type="Proteomes" id="UP000006794">
    <property type="component" value="Chromosome"/>
</dbReference>
<feature type="domain" description="PAS" evidence="6">
    <location>
        <begin position="210"/>
        <end position="265"/>
    </location>
</feature>
<evidence type="ECO:0000259" key="8">
    <source>
        <dbReference type="PROSITE" id="PS51898"/>
    </source>
</evidence>
<dbReference type="Pfam" id="PF13426">
    <property type="entry name" value="PAS_9"/>
    <property type="match status" value="1"/>
</dbReference>
<evidence type="ECO:0000313" key="10">
    <source>
        <dbReference type="Proteomes" id="UP000006794"/>
    </source>
</evidence>
<dbReference type="RefSeq" id="WP_013880035.1">
    <property type="nucleotide sequence ID" value="NC_015666.1"/>
</dbReference>
<feature type="compositionally biased region" description="Basic and acidic residues" evidence="5">
    <location>
        <begin position="391"/>
        <end position="406"/>
    </location>
</feature>
<dbReference type="GeneID" id="10797482"/>
<evidence type="ECO:0000256" key="2">
    <source>
        <dbReference type="ARBA" id="ARBA00023163"/>
    </source>
</evidence>
<dbReference type="SMART" id="SM00091">
    <property type="entry name" value="PAS"/>
    <property type="match status" value="1"/>
</dbReference>
<keyword evidence="3" id="KW-0233">DNA recombination</keyword>
<evidence type="ECO:0000256" key="4">
    <source>
        <dbReference type="SAM" id="Coils"/>
    </source>
</evidence>
<dbReference type="InterPro" id="IPR000700">
    <property type="entry name" value="PAS-assoc_C"/>
</dbReference>
<dbReference type="Pfam" id="PF15915">
    <property type="entry name" value="BAT"/>
    <property type="match status" value="1"/>
</dbReference>
<dbReference type="Pfam" id="PF04967">
    <property type="entry name" value="HTH_10"/>
    <property type="match status" value="1"/>
</dbReference>
<evidence type="ECO:0000256" key="1">
    <source>
        <dbReference type="ARBA" id="ARBA00023015"/>
    </source>
</evidence>
<dbReference type="InterPro" id="IPR035965">
    <property type="entry name" value="PAS-like_dom_sf"/>
</dbReference>
<keyword evidence="1" id="KW-0805">Transcription regulation</keyword>
<dbReference type="KEGG" id="hxa:Halxa_2527"/>
<dbReference type="InterPro" id="IPR000014">
    <property type="entry name" value="PAS"/>
</dbReference>
<dbReference type="GO" id="GO:0015074">
    <property type="term" value="P:DNA integration"/>
    <property type="evidence" value="ECO:0007669"/>
    <property type="project" value="InterPro"/>
</dbReference>
<evidence type="ECO:0000259" key="7">
    <source>
        <dbReference type="PROSITE" id="PS50113"/>
    </source>
</evidence>
<sequence length="788" mass="87132">MSQLEAGSPVLSRRQYEALLDAAETYREALVVRLCGDVGLRPAELAQLTVDDVEQVRIDPPRYLVRVPAIDDRDRRAAYLPTHVERELRRYARSNGLSTDDRIFSVTPRRLQMLVSEVADRASDTVDDPALKDVSSSDLRRYFARRALVDHDVNPRAVKAAGGWRSFEALEPYLAEPTEAELVDAFETVERPSGPRDGRTESGAGPVIGDDSVIRLLLAASDRYALVRLDEDGYVERWNRSAAAMFGYRAGEIVGTHVSTFYPDEAVEEGAPEQVLSAALEESGYEDDGWRVHKDGTRFRATEVISPLRDDRGRHRGFAVFLRDISAYQEELESIRSERDGLERRAAIARRHRELTRALLDATDHETVETTTCETLVDGPAYAFAWIDRPTVGDRPHARDRPREWRVSSGIDPGDVDRLHPEERRQRPATGEGTDADPSIEPPTLDANAPSDSASAEGADGEPARSAANDGAAAAVTVETDVEADVDGTSFDGAIARVPLAYGDTVYGTLAVATERPGAFDDSERAWLETIGRLVGYVITAVRRRNLLLSDRVVELEIACRDDRSFFVDASKQLGCRFELDSLVPVSESTHLYYLDLEGASPADVFELAEADPGITDWRLVETEADGGRLEFVVEGSAPTLTLTEYGVTVREAVVEDGTATITGECAADADLRTIMDGLRAAYPDSELIGKREAERTVQTARQFREGLEDRLTDRQEATLRAAYFGGYYDWPRESTAEEIADAMGVSSPTLHNHLRKAQHELLRTFFDDPSEGHRRTDDRASAEADAE</sequence>
<dbReference type="eggNOG" id="arCOG02279">
    <property type="taxonomic scope" value="Archaea"/>
</dbReference>
<name>F8DC32_HALXS</name>
<evidence type="ECO:0000259" key="6">
    <source>
        <dbReference type="PROSITE" id="PS50112"/>
    </source>
</evidence>
<gene>
    <name evidence="9" type="ordered locus">Halxa_2527</name>
</gene>
<proteinExistence type="predicted"/>
<dbReference type="PROSITE" id="PS50112">
    <property type="entry name" value="PAS"/>
    <property type="match status" value="1"/>
</dbReference>
<dbReference type="InterPro" id="IPR031803">
    <property type="entry name" value="BAT_GAF/HTH-assoc"/>
</dbReference>
<feature type="region of interest" description="Disordered" evidence="5">
    <location>
        <begin position="767"/>
        <end position="788"/>
    </location>
</feature>
<dbReference type="CDD" id="cd00130">
    <property type="entry name" value="PAS"/>
    <property type="match status" value="1"/>
</dbReference>
<dbReference type="EMBL" id="CP002839">
    <property type="protein sequence ID" value="AEH37145.1"/>
    <property type="molecule type" value="Genomic_DNA"/>
</dbReference>
<evidence type="ECO:0000256" key="5">
    <source>
        <dbReference type="SAM" id="MobiDB-lite"/>
    </source>
</evidence>
<dbReference type="SUPFAM" id="SSF55785">
    <property type="entry name" value="PYP-like sensor domain (PAS domain)"/>
    <property type="match status" value="1"/>
</dbReference>
<feature type="domain" description="Tyr recombinase" evidence="8">
    <location>
        <begin position="6"/>
        <end position="187"/>
    </location>
</feature>
<dbReference type="AlphaFoldDB" id="F8DC32"/>
<dbReference type="GO" id="GO:0006310">
    <property type="term" value="P:DNA recombination"/>
    <property type="evidence" value="ECO:0007669"/>
    <property type="project" value="UniProtKB-KW"/>
</dbReference>
<feature type="domain" description="PAC" evidence="7">
    <location>
        <begin position="285"/>
        <end position="337"/>
    </location>
</feature>
<dbReference type="Pfam" id="PF00589">
    <property type="entry name" value="Phage_integrase"/>
    <property type="match status" value="1"/>
</dbReference>
<dbReference type="PROSITE" id="PS51898">
    <property type="entry name" value="TYR_RECOMBINASE"/>
    <property type="match status" value="1"/>
</dbReference>
<dbReference type="STRING" id="797210.Halxa_2527"/>
<accession>F8DC32</accession>
<dbReference type="Gene3D" id="3.30.450.20">
    <property type="entry name" value="PAS domain"/>
    <property type="match status" value="1"/>
</dbReference>
<feature type="region of interest" description="Disordered" evidence="5">
    <location>
        <begin position="391"/>
        <end position="472"/>
    </location>
</feature>
<dbReference type="NCBIfam" id="TIGR00229">
    <property type="entry name" value="sensory_box"/>
    <property type="match status" value="1"/>
</dbReference>
<evidence type="ECO:0000256" key="3">
    <source>
        <dbReference type="ARBA" id="ARBA00023172"/>
    </source>
</evidence>
<feature type="coiled-coil region" evidence="4">
    <location>
        <begin position="325"/>
        <end position="352"/>
    </location>
</feature>
<dbReference type="eggNOG" id="arCOG02282">
    <property type="taxonomic scope" value="Archaea"/>
</dbReference>
<keyword evidence="10" id="KW-1185">Reference proteome</keyword>
<dbReference type="GO" id="GO:0003677">
    <property type="term" value="F:DNA binding"/>
    <property type="evidence" value="ECO:0007669"/>
    <property type="project" value="InterPro"/>
</dbReference>
<dbReference type="HOGENOM" id="CLU_010057_1_0_2"/>